<dbReference type="AlphaFoldDB" id="A0A835Y4Y3"/>
<evidence type="ECO:0000256" key="5">
    <source>
        <dbReference type="ARBA" id="ARBA00023242"/>
    </source>
</evidence>
<comment type="subcellular location">
    <subcellularLocation>
        <location evidence="1">Nucleus</location>
    </subcellularLocation>
</comment>
<evidence type="ECO:0000256" key="2">
    <source>
        <dbReference type="ARBA" id="ARBA00022723"/>
    </source>
</evidence>
<accession>A0A835Y4Y3</accession>
<protein>
    <recommendedName>
        <fullName evidence="7">PARP-type domain-containing protein</fullName>
    </recommendedName>
</protein>
<evidence type="ECO:0000256" key="1">
    <source>
        <dbReference type="ARBA" id="ARBA00004123"/>
    </source>
</evidence>
<dbReference type="Proteomes" id="UP000612055">
    <property type="component" value="Unassembled WGS sequence"/>
</dbReference>
<comment type="caution">
    <text evidence="8">The sequence shown here is derived from an EMBL/GenBank/DDBJ whole genome shotgun (WGS) entry which is preliminary data.</text>
</comment>
<dbReference type="InterPro" id="IPR001510">
    <property type="entry name" value="Znf_PARP"/>
</dbReference>
<keyword evidence="3" id="KW-0863">Zinc-finger</keyword>
<dbReference type="Pfam" id="PF00645">
    <property type="entry name" value="zf-PARP"/>
    <property type="match status" value="1"/>
</dbReference>
<dbReference type="GO" id="GO:0008270">
    <property type="term" value="F:zinc ion binding"/>
    <property type="evidence" value="ECO:0007669"/>
    <property type="project" value="UniProtKB-KW"/>
</dbReference>
<dbReference type="SMART" id="SM01336">
    <property type="entry name" value="zf-PARP"/>
    <property type="match status" value="1"/>
</dbReference>
<feature type="compositionally biased region" description="Low complexity" evidence="6">
    <location>
        <begin position="174"/>
        <end position="185"/>
    </location>
</feature>
<dbReference type="GO" id="GO:0005634">
    <property type="term" value="C:nucleus"/>
    <property type="evidence" value="ECO:0007669"/>
    <property type="project" value="UniProtKB-SubCell"/>
</dbReference>
<evidence type="ECO:0000256" key="3">
    <source>
        <dbReference type="ARBA" id="ARBA00022771"/>
    </source>
</evidence>
<dbReference type="EMBL" id="JAEHOE010000020">
    <property type="protein sequence ID" value="KAG2496200.1"/>
    <property type="molecule type" value="Genomic_DNA"/>
</dbReference>
<proteinExistence type="predicted"/>
<evidence type="ECO:0000256" key="4">
    <source>
        <dbReference type="ARBA" id="ARBA00022833"/>
    </source>
</evidence>
<dbReference type="GO" id="GO:0003677">
    <property type="term" value="F:DNA binding"/>
    <property type="evidence" value="ECO:0007669"/>
    <property type="project" value="InterPro"/>
</dbReference>
<sequence length="206" mass="21775">MPTVYSVEYDPSGRATCKNTKCGTKIEKNTMRFASVSESDDGKRFTNNYHIGCVSDKILANALAAHGNHEALVTKLKPEDQEVAIAVLKKEREAPPPPAESPAPKKATPRKRAAGDDEEGSPAAKPARGGAKRKPAKVEYSDDAFSGDDDDVLGDGEDPSDEDYEAKPKKAKKGAAAAKGGAKGKAAPKGRGKKKAASDDEDSDDY</sequence>
<dbReference type="Gene3D" id="3.30.1740.10">
    <property type="entry name" value="Zinc finger, PARP-type"/>
    <property type="match status" value="1"/>
</dbReference>
<evidence type="ECO:0000313" key="8">
    <source>
        <dbReference type="EMBL" id="KAG2496200.1"/>
    </source>
</evidence>
<organism evidence="8 9">
    <name type="scientific">Edaphochlamys debaryana</name>
    <dbReference type="NCBI Taxonomy" id="47281"/>
    <lineage>
        <taxon>Eukaryota</taxon>
        <taxon>Viridiplantae</taxon>
        <taxon>Chlorophyta</taxon>
        <taxon>core chlorophytes</taxon>
        <taxon>Chlorophyceae</taxon>
        <taxon>CS clade</taxon>
        <taxon>Chlamydomonadales</taxon>
        <taxon>Chlamydomonadales incertae sedis</taxon>
        <taxon>Edaphochlamys</taxon>
    </lineage>
</organism>
<dbReference type="InterPro" id="IPR036957">
    <property type="entry name" value="Znf_PARP_sf"/>
</dbReference>
<evidence type="ECO:0000313" key="9">
    <source>
        <dbReference type="Proteomes" id="UP000612055"/>
    </source>
</evidence>
<name>A0A835Y4Y3_9CHLO</name>
<keyword evidence="2" id="KW-0479">Metal-binding</keyword>
<dbReference type="SUPFAM" id="SSF57716">
    <property type="entry name" value="Glucocorticoid receptor-like (DNA-binding domain)"/>
    <property type="match status" value="1"/>
</dbReference>
<dbReference type="PROSITE" id="PS50064">
    <property type="entry name" value="ZF_PARP_2"/>
    <property type="match status" value="1"/>
</dbReference>
<keyword evidence="5" id="KW-0539">Nucleus</keyword>
<feature type="compositionally biased region" description="Acidic residues" evidence="6">
    <location>
        <begin position="141"/>
        <end position="164"/>
    </location>
</feature>
<feature type="compositionally biased region" description="Basic residues" evidence="6">
    <location>
        <begin position="186"/>
        <end position="195"/>
    </location>
</feature>
<feature type="region of interest" description="Disordered" evidence="6">
    <location>
        <begin position="87"/>
        <end position="206"/>
    </location>
</feature>
<keyword evidence="4" id="KW-0862">Zinc</keyword>
<feature type="domain" description="PARP-type" evidence="7">
    <location>
        <begin position="5"/>
        <end position="82"/>
    </location>
</feature>
<reference evidence="8" key="1">
    <citation type="journal article" date="2020" name="bioRxiv">
        <title>Comparative genomics of Chlamydomonas.</title>
        <authorList>
            <person name="Craig R.J."/>
            <person name="Hasan A.R."/>
            <person name="Ness R.W."/>
            <person name="Keightley P.D."/>
        </authorList>
    </citation>
    <scope>NUCLEOTIDE SEQUENCE</scope>
    <source>
        <strain evidence="8">CCAP 11/70</strain>
    </source>
</reference>
<evidence type="ECO:0000256" key="6">
    <source>
        <dbReference type="SAM" id="MobiDB-lite"/>
    </source>
</evidence>
<gene>
    <name evidence="8" type="ORF">HYH03_005799</name>
</gene>
<keyword evidence="9" id="KW-1185">Reference proteome</keyword>
<evidence type="ECO:0000259" key="7">
    <source>
        <dbReference type="PROSITE" id="PS50064"/>
    </source>
</evidence>